<feature type="transmembrane region" description="Helical" evidence="1">
    <location>
        <begin position="12"/>
        <end position="32"/>
    </location>
</feature>
<feature type="transmembrane region" description="Helical" evidence="1">
    <location>
        <begin position="76"/>
        <end position="96"/>
    </location>
</feature>
<reference evidence="2 3" key="1">
    <citation type="submission" date="2024-02" db="EMBL/GenBank/DDBJ databases">
        <authorList>
            <person name="Chen Y."/>
            <person name="Shah S."/>
            <person name="Dougan E. K."/>
            <person name="Thang M."/>
            <person name="Chan C."/>
        </authorList>
    </citation>
    <scope>NUCLEOTIDE SEQUENCE [LARGE SCALE GENOMIC DNA]</scope>
</reference>
<keyword evidence="1" id="KW-0472">Membrane</keyword>
<evidence type="ECO:0000313" key="3">
    <source>
        <dbReference type="Proteomes" id="UP001642464"/>
    </source>
</evidence>
<feature type="transmembrane region" description="Helical" evidence="1">
    <location>
        <begin position="53"/>
        <end position="70"/>
    </location>
</feature>
<dbReference type="EMBL" id="CAXAMM010022570">
    <property type="protein sequence ID" value="CAK9052238.1"/>
    <property type="molecule type" value="Genomic_DNA"/>
</dbReference>
<gene>
    <name evidence="2" type="ORF">SCF082_LOCUS28608</name>
</gene>
<sequence length="131" mass="14896">MLIFWTPFVPLLGFAILAVALANLFMFDAGLWNFRVILPTDEMNRGAAISTSYLRFALWSGSFFQIWYAFGTKLFGRYALLAIHIMVSGPWATHFLPVDLARRHIWTEHQTASDVQVIEMAIQLDQEANAS</sequence>
<accession>A0ABP0MM23</accession>
<evidence type="ECO:0000256" key="1">
    <source>
        <dbReference type="SAM" id="Phobius"/>
    </source>
</evidence>
<organism evidence="2 3">
    <name type="scientific">Durusdinium trenchii</name>
    <dbReference type="NCBI Taxonomy" id="1381693"/>
    <lineage>
        <taxon>Eukaryota</taxon>
        <taxon>Sar</taxon>
        <taxon>Alveolata</taxon>
        <taxon>Dinophyceae</taxon>
        <taxon>Suessiales</taxon>
        <taxon>Symbiodiniaceae</taxon>
        <taxon>Durusdinium</taxon>
    </lineage>
</organism>
<keyword evidence="3" id="KW-1185">Reference proteome</keyword>
<protein>
    <submittedName>
        <fullName evidence="2">Uncharacterized protein</fullName>
    </submittedName>
</protein>
<comment type="caution">
    <text evidence="2">The sequence shown here is derived from an EMBL/GenBank/DDBJ whole genome shotgun (WGS) entry which is preliminary data.</text>
</comment>
<proteinExistence type="predicted"/>
<keyword evidence="1" id="KW-0812">Transmembrane</keyword>
<evidence type="ECO:0000313" key="2">
    <source>
        <dbReference type="EMBL" id="CAK9052238.1"/>
    </source>
</evidence>
<name>A0ABP0MM23_9DINO</name>
<dbReference type="Proteomes" id="UP001642464">
    <property type="component" value="Unassembled WGS sequence"/>
</dbReference>
<keyword evidence="1" id="KW-1133">Transmembrane helix</keyword>